<sequence length="64" mass="7560">MNGHAVRPSFWNRILFSFPQYLCHRLPMPQNTFFPLPVIGRGNHPRVRRMGPRRGRSPMRQTGM</sequence>
<protein>
    <submittedName>
        <fullName evidence="2">Uncharacterized protein</fullName>
    </submittedName>
</protein>
<reference evidence="3" key="1">
    <citation type="submission" date="2016-10" db="EMBL/GenBank/DDBJ databases">
        <authorList>
            <person name="Wegmann U."/>
        </authorList>
    </citation>
    <scope>NUCLEOTIDE SEQUENCE [LARGE SCALE GENOMIC DNA]</scope>
</reference>
<name>A0A1K1LC31_9BACT</name>
<evidence type="ECO:0000313" key="3">
    <source>
        <dbReference type="Proteomes" id="UP000186323"/>
    </source>
</evidence>
<organism evidence="2 3">
    <name type="scientific">Desulfovibrio piger</name>
    <dbReference type="NCBI Taxonomy" id="901"/>
    <lineage>
        <taxon>Bacteria</taxon>
        <taxon>Pseudomonadati</taxon>
        <taxon>Thermodesulfobacteriota</taxon>
        <taxon>Desulfovibrionia</taxon>
        <taxon>Desulfovibrionales</taxon>
        <taxon>Desulfovibrionaceae</taxon>
        <taxon>Desulfovibrio</taxon>
    </lineage>
</organism>
<gene>
    <name evidence="2" type="ORF">DESPIGER_0377</name>
</gene>
<dbReference type="AlphaFoldDB" id="A0A1K1LC31"/>
<feature type="compositionally biased region" description="Basic residues" evidence="1">
    <location>
        <begin position="43"/>
        <end position="57"/>
    </location>
</feature>
<dbReference type="EMBL" id="LT630450">
    <property type="protein sequence ID" value="SFV72267.1"/>
    <property type="molecule type" value="Genomic_DNA"/>
</dbReference>
<dbReference type="Proteomes" id="UP000186323">
    <property type="component" value="Chromosome I"/>
</dbReference>
<evidence type="ECO:0000313" key="2">
    <source>
        <dbReference type="EMBL" id="SFV72267.1"/>
    </source>
</evidence>
<proteinExistence type="predicted"/>
<feature type="region of interest" description="Disordered" evidence="1">
    <location>
        <begin position="41"/>
        <end position="64"/>
    </location>
</feature>
<dbReference type="KEGG" id="dpg:DESPIGER_0377"/>
<accession>A0A1K1LC31</accession>
<evidence type="ECO:0000256" key="1">
    <source>
        <dbReference type="SAM" id="MobiDB-lite"/>
    </source>
</evidence>
<keyword evidence="3" id="KW-1185">Reference proteome</keyword>